<dbReference type="Pfam" id="PF13476">
    <property type="entry name" value="AAA_23"/>
    <property type="match status" value="1"/>
</dbReference>
<comment type="caution">
    <text evidence="3">The sequence shown here is derived from an EMBL/GenBank/DDBJ whole genome shotgun (WGS) entry which is preliminary data.</text>
</comment>
<feature type="domain" description="Rad50/SbcC-type AAA" evidence="2">
    <location>
        <begin position="15"/>
        <end position="160"/>
    </location>
</feature>
<dbReference type="Proteomes" id="UP000528964">
    <property type="component" value="Unassembled WGS sequence"/>
</dbReference>
<protein>
    <submittedName>
        <fullName evidence="3">DNA repair ATPase RecN</fullName>
    </submittedName>
</protein>
<sequence>MHIKRIQIEEGFLSGLDLRLPSGLVAVIGARGTGKTSLIEAIRFGLGARNHTSEATAASVEHAKYTLAGGEITITLDDIIEDVVVSRTAEDDEPRATQVFQPAIIFSQKEIETIGLSEAGRLSLLDGFVRDRAKLRAEEAEKANSIKSLYREIANLESEIARTSTGLDELPALRAQIVTLESRATEVSTTSAATAEKSTRLEALSASLTAIAVRADTLERFKHRLGEWADALDDYMDDDFGPEPWEGEAAVDPLGAFRAGYDDALGHVKTASTKFKALAARVEASRSAAAADRQKVEGEARTLRGDVDKLVEGAGAITRQLAATRSRVAQLEALEKVIIDRRSRLASLRLRRDGLLNELEAVRDKRFRARVIVADRLNAALGPRIGVAVEKFGQYTEYTRALTEAFRGSGLKYNDLATSIAEAVSPRELVRLVEEQAFLELAQAAGLPRDRAARALGVLQETGLGDIVTCAIEDNVRLRLLDGAEYKDIASLSAGQRCTVILPIVLQHDERVLMIDQPEDHIDNAFITDSLIKAIRARSPNSQLIVSTHNANIPVLGDAKLVVQLISDGRNGSVEVCKPLDDDAAVKAITSLMEGGIEAFRNRATFYDAHLP</sequence>
<name>A0A7W6CYD4_9HYPH</name>
<gene>
    <name evidence="3" type="ORF">GGR24_002043</name>
</gene>
<evidence type="ECO:0000313" key="4">
    <source>
        <dbReference type="Proteomes" id="UP000528964"/>
    </source>
</evidence>
<dbReference type="InterPro" id="IPR027417">
    <property type="entry name" value="P-loop_NTPase"/>
</dbReference>
<feature type="coiled-coil region" evidence="1">
    <location>
        <begin position="139"/>
        <end position="166"/>
    </location>
</feature>
<evidence type="ECO:0000259" key="2">
    <source>
        <dbReference type="Pfam" id="PF13476"/>
    </source>
</evidence>
<dbReference type="Gene3D" id="3.40.50.300">
    <property type="entry name" value="P-loop containing nucleotide triphosphate hydrolases"/>
    <property type="match status" value="2"/>
</dbReference>
<dbReference type="InterPro" id="IPR038729">
    <property type="entry name" value="Rad50/SbcC_AAA"/>
</dbReference>
<evidence type="ECO:0000313" key="3">
    <source>
        <dbReference type="EMBL" id="MBB3973373.1"/>
    </source>
</evidence>
<dbReference type="AlphaFoldDB" id="A0A7W6CYD4"/>
<keyword evidence="4" id="KW-1185">Reference proteome</keyword>
<accession>A0A7W6CYD4</accession>
<dbReference type="GO" id="GO:0006302">
    <property type="term" value="P:double-strand break repair"/>
    <property type="evidence" value="ECO:0007669"/>
    <property type="project" value="InterPro"/>
</dbReference>
<dbReference type="GO" id="GO:0000731">
    <property type="term" value="P:DNA synthesis involved in DNA repair"/>
    <property type="evidence" value="ECO:0007669"/>
    <property type="project" value="TreeGrafter"/>
</dbReference>
<dbReference type="EMBL" id="JACIDR010000003">
    <property type="protein sequence ID" value="MBB3973373.1"/>
    <property type="molecule type" value="Genomic_DNA"/>
</dbReference>
<keyword evidence="1" id="KW-0175">Coiled coil</keyword>
<evidence type="ECO:0000256" key="1">
    <source>
        <dbReference type="SAM" id="Coils"/>
    </source>
</evidence>
<proteinExistence type="predicted"/>
<dbReference type="GO" id="GO:0016887">
    <property type="term" value="F:ATP hydrolysis activity"/>
    <property type="evidence" value="ECO:0007669"/>
    <property type="project" value="InterPro"/>
</dbReference>
<reference evidence="3 4" key="1">
    <citation type="submission" date="2020-08" db="EMBL/GenBank/DDBJ databases">
        <title>Genomic Encyclopedia of Type Strains, Phase IV (KMG-IV): sequencing the most valuable type-strain genomes for metagenomic binning, comparative biology and taxonomic classification.</title>
        <authorList>
            <person name="Goeker M."/>
        </authorList>
    </citation>
    <scope>NUCLEOTIDE SEQUENCE [LARGE SCALE GENOMIC DNA]</scope>
    <source>
        <strain evidence="3 4">DSM 25481</strain>
    </source>
</reference>
<organism evidence="3 4">
    <name type="scientific">Hansschlegelia beijingensis</name>
    <dbReference type="NCBI Taxonomy" id="1133344"/>
    <lineage>
        <taxon>Bacteria</taxon>
        <taxon>Pseudomonadati</taxon>
        <taxon>Pseudomonadota</taxon>
        <taxon>Alphaproteobacteria</taxon>
        <taxon>Hyphomicrobiales</taxon>
        <taxon>Methylopilaceae</taxon>
        <taxon>Hansschlegelia</taxon>
    </lineage>
</organism>
<dbReference type="RefSeq" id="WP_183395253.1">
    <property type="nucleotide sequence ID" value="NZ_JACIDR010000003.1"/>
</dbReference>
<dbReference type="PANTHER" id="PTHR32182">
    <property type="entry name" value="DNA REPLICATION AND REPAIR PROTEIN RECF"/>
    <property type="match status" value="1"/>
</dbReference>
<dbReference type="PANTHER" id="PTHR32182:SF0">
    <property type="entry name" value="DNA REPLICATION AND REPAIR PROTEIN RECF"/>
    <property type="match status" value="1"/>
</dbReference>
<dbReference type="SUPFAM" id="SSF52540">
    <property type="entry name" value="P-loop containing nucleoside triphosphate hydrolases"/>
    <property type="match status" value="1"/>
</dbReference>